<dbReference type="InterPro" id="IPR015422">
    <property type="entry name" value="PyrdxlP-dep_Trfase_small"/>
</dbReference>
<feature type="binding site" evidence="8">
    <location>
        <position position="133"/>
    </location>
    <ligand>
        <name>N(2)-acetyl-L-ornithine</name>
        <dbReference type="ChEBI" id="CHEBI:57805"/>
    </ligand>
</feature>
<dbReference type="Pfam" id="PF00202">
    <property type="entry name" value="Aminotran_3"/>
    <property type="match status" value="1"/>
</dbReference>
<dbReference type="InterPro" id="IPR049704">
    <property type="entry name" value="Aminotrans_3_PPA_site"/>
</dbReference>
<comment type="pathway">
    <text evidence="1">Amine and polyamine biosynthesis; ectoine biosynthesis; L-ectoine from L-aspartate 4-semialdehyde: step 1/3.</text>
</comment>
<dbReference type="PANTHER" id="PTHR11986:SF79">
    <property type="entry name" value="ACETYLORNITHINE AMINOTRANSFERASE, MITOCHONDRIAL"/>
    <property type="match status" value="1"/>
</dbReference>
<dbReference type="HAMAP" id="MF_01107">
    <property type="entry name" value="ArgD_aminotrans_3"/>
    <property type="match status" value="1"/>
</dbReference>
<dbReference type="GO" id="GO:0030170">
    <property type="term" value="F:pyridoxal phosphate binding"/>
    <property type="evidence" value="ECO:0007669"/>
    <property type="project" value="InterPro"/>
</dbReference>
<comment type="catalytic activity">
    <reaction evidence="8">
        <text>N(2)-acetyl-L-ornithine + 2-oxoglutarate = N-acetyl-L-glutamate 5-semialdehyde + L-glutamate</text>
        <dbReference type="Rhea" id="RHEA:18049"/>
        <dbReference type="ChEBI" id="CHEBI:16810"/>
        <dbReference type="ChEBI" id="CHEBI:29123"/>
        <dbReference type="ChEBI" id="CHEBI:29985"/>
        <dbReference type="ChEBI" id="CHEBI:57805"/>
        <dbReference type="EC" id="2.6.1.11"/>
    </reaction>
</comment>
<keyword evidence="8" id="KW-0963">Cytoplasm</keyword>
<keyword evidence="10" id="KW-1185">Reference proteome</keyword>
<dbReference type="Gene3D" id="3.40.640.10">
    <property type="entry name" value="Type I PLP-dependent aspartate aminotransferase-like (Major domain)"/>
    <property type="match status" value="1"/>
</dbReference>
<evidence type="ECO:0000256" key="3">
    <source>
        <dbReference type="ARBA" id="ARBA00022576"/>
    </source>
</evidence>
<name>A0A6M4H1Q6_9PROT</name>
<dbReference type="InterPro" id="IPR015421">
    <property type="entry name" value="PyrdxlP-dep_Trfase_major"/>
</dbReference>
<dbReference type="SUPFAM" id="SSF53383">
    <property type="entry name" value="PLP-dependent transferases"/>
    <property type="match status" value="1"/>
</dbReference>
<feature type="binding site" evidence="8">
    <location>
        <position position="274"/>
    </location>
    <ligand>
        <name>N(2)-acetyl-L-ornithine</name>
        <dbReference type="ChEBI" id="CHEBI:57805"/>
    </ligand>
</feature>
<accession>A0A6M4H1Q6</accession>
<dbReference type="EC" id="2.6.1.11" evidence="8"/>
<protein>
    <recommendedName>
        <fullName evidence="8">Acetylornithine aminotransferase</fullName>
        <shortName evidence="8">ACOAT</shortName>
        <ecNumber evidence="8">2.6.1.11</ecNumber>
    </recommendedName>
</protein>
<feature type="binding site" evidence="8">
    <location>
        <begin position="217"/>
        <end position="220"/>
    </location>
    <ligand>
        <name>pyridoxal 5'-phosphate</name>
        <dbReference type="ChEBI" id="CHEBI:597326"/>
    </ligand>
</feature>
<evidence type="ECO:0000256" key="5">
    <source>
        <dbReference type="ARBA" id="ARBA00022679"/>
    </source>
</evidence>
<dbReference type="GO" id="GO:0045303">
    <property type="term" value="F:diaminobutyrate-2-oxoglutarate transaminase activity"/>
    <property type="evidence" value="ECO:0007669"/>
    <property type="project" value="UniProtKB-EC"/>
</dbReference>
<comment type="subcellular location">
    <subcellularLocation>
        <location evidence="8">Cytoplasm</location>
    </subcellularLocation>
</comment>
<dbReference type="FunFam" id="3.40.640.10:FF:000004">
    <property type="entry name" value="Acetylornithine aminotransferase"/>
    <property type="match status" value="1"/>
</dbReference>
<dbReference type="RefSeq" id="WP_246232358.1">
    <property type="nucleotide sequence ID" value="NZ_CP053069.1"/>
</dbReference>
<keyword evidence="6 8" id="KW-0663">Pyridoxal phosphate</keyword>
<evidence type="ECO:0000256" key="2">
    <source>
        <dbReference type="ARBA" id="ARBA00022571"/>
    </source>
</evidence>
<dbReference type="InterPro" id="IPR004636">
    <property type="entry name" value="AcOrn/SuccOrn_fam"/>
</dbReference>
<dbReference type="Proteomes" id="UP000501534">
    <property type="component" value="Chromosome"/>
</dbReference>
<evidence type="ECO:0000256" key="1">
    <source>
        <dbReference type="ARBA" id="ARBA00004946"/>
    </source>
</evidence>
<proteinExistence type="inferred from homology"/>
<dbReference type="PROSITE" id="PS00600">
    <property type="entry name" value="AA_TRANSFER_CLASS_3"/>
    <property type="match status" value="1"/>
</dbReference>
<keyword evidence="4 8" id="KW-0028">Amino-acid biosynthesis</keyword>
<feature type="binding site" evidence="8">
    <location>
        <position position="275"/>
    </location>
    <ligand>
        <name>pyridoxal 5'-phosphate</name>
        <dbReference type="ChEBI" id="CHEBI:597326"/>
    </ligand>
</feature>
<comment type="pathway">
    <text evidence="8">Amino-acid biosynthesis; L-arginine biosynthesis; N(2)-acetyl-L-ornithine from L-glutamate: step 4/4.</text>
</comment>
<dbReference type="EMBL" id="CP053069">
    <property type="protein sequence ID" value="QJR12623.1"/>
    <property type="molecule type" value="Genomic_DNA"/>
</dbReference>
<dbReference type="GO" id="GO:0006526">
    <property type="term" value="P:L-arginine biosynthetic process"/>
    <property type="evidence" value="ECO:0007669"/>
    <property type="project" value="UniProtKB-UniRule"/>
</dbReference>
<reference evidence="9 10" key="1">
    <citation type="submission" date="2020-04" db="EMBL/GenBank/DDBJ databases">
        <title>Usitatibacter rugosus gen. nov., sp. nov. and Usitatibacter palustris sp. nov., novel members of Usitatibacteraceae fam. nov. within the order Nitrosomonadales isolated from soil.</title>
        <authorList>
            <person name="Huber K.J."/>
            <person name="Neumann-Schaal M."/>
            <person name="Geppert A."/>
            <person name="Luckner M."/>
            <person name="Wanner G."/>
            <person name="Overmann J."/>
        </authorList>
    </citation>
    <scope>NUCLEOTIDE SEQUENCE [LARGE SCALE GENOMIC DNA]</scope>
    <source>
        <strain evidence="9 10">0125_3</strain>
    </source>
</reference>
<sequence>MSASQYVMNTYNPNPVAFARGEGAYLYDTDGKRYLDALAGIAVNGLGYAHPTYTKRMQEQLGKLIHTSNHFRVVEQEALAERVCKLAKMDNAFFANSGAEANECAIKLARLYGHQRAVENASIIVMEKAWHGRTLATLSATGSRKAQAGFEPLMGGFVRVPYNDFAAIERVAEHNQSIVAILLEVLQGEGGIHVANAGYLQKLREICDRKQWLLMIDEVQSGIGRTGKWFAHQWTDVVPDVMPLAKGLGSGVPIGACLARGAAAKVFKPGNHGTTFGGGPFVSLAGLVTLDCIEKEGLLANAAKQGEIIMSGLKRELSGVAGVKDIRGMGLMIGLELDRPCGAIVQKALARALVTNVTADSVIRLVPPLVYQEAQSKELVSILAPLVKEFLAEAPAAAAA</sequence>
<dbReference type="InterPro" id="IPR050103">
    <property type="entry name" value="Class-III_PLP-dep_AT"/>
</dbReference>
<feature type="modified residue" description="N6-(pyridoxal phosphate)lysine" evidence="8">
    <location>
        <position position="246"/>
    </location>
</feature>
<dbReference type="Gene3D" id="3.90.1150.10">
    <property type="entry name" value="Aspartate Aminotransferase, domain 1"/>
    <property type="match status" value="1"/>
</dbReference>
<dbReference type="PANTHER" id="PTHR11986">
    <property type="entry name" value="AMINOTRANSFERASE CLASS III"/>
    <property type="match status" value="1"/>
</dbReference>
<dbReference type="GO" id="GO:0003992">
    <property type="term" value="F:N2-acetyl-L-ornithine:2-oxoglutarate 5-aminotransferase activity"/>
    <property type="evidence" value="ECO:0007669"/>
    <property type="project" value="UniProtKB-UniRule"/>
</dbReference>
<comment type="catalytic activity">
    <reaction evidence="7">
        <text>L-2,4-diaminobutanoate + 2-oxoglutarate = L-aspartate 4-semialdehyde + L-glutamate</text>
        <dbReference type="Rhea" id="RHEA:11160"/>
        <dbReference type="ChEBI" id="CHEBI:16810"/>
        <dbReference type="ChEBI" id="CHEBI:29985"/>
        <dbReference type="ChEBI" id="CHEBI:58761"/>
        <dbReference type="ChEBI" id="CHEBI:537519"/>
        <dbReference type="EC" id="2.6.1.76"/>
    </reaction>
</comment>
<evidence type="ECO:0000313" key="10">
    <source>
        <dbReference type="Proteomes" id="UP000501534"/>
    </source>
</evidence>
<dbReference type="CDD" id="cd00610">
    <property type="entry name" value="OAT_like"/>
    <property type="match status" value="1"/>
</dbReference>
<keyword evidence="5 8" id="KW-0808">Transferase</keyword>
<organism evidence="9 10">
    <name type="scientific">Usitatibacter rugosus</name>
    <dbReference type="NCBI Taxonomy" id="2732067"/>
    <lineage>
        <taxon>Bacteria</taxon>
        <taxon>Pseudomonadati</taxon>
        <taxon>Pseudomonadota</taxon>
        <taxon>Betaproteobacteria</taxon>
        <taxon>Nitrosomonadales</taxon>
        <taxon>Usitatibacteraceae</taxon>
        <taxon>Usitatibacter</taxon>
    </lineage>
</organism>
<dbReference type="AlphaFoldDB" id="A0A6M4H1Q6"/>
<dbReference type="InterPro" id="IPR005814">
    <property type="entry name" value="Aminotrans_3"/>
</dbReference>
<evidence type="ECO:0000313" key="9">
    <source>
        <dbReference type="EMBL" id="QJR12623.1"/>
    </source>
</evidence>
<dbReference type="UniPathway" id="UPA00068">
    <property type="reaction ID" value="UER00109"/>
</dbReference>
<comment type="cofactor">
    <cofactor evidence="8">
        <name>pyridoxal 5'-phosphate</name>
        <dbReference type="ChEBI" id="CHEBI:597326"/>
    </cofactor>
    <text evidence="8">Binds 1 pyridoxal phosphate per subunit.</text>
</comment>
<comment type="caution">
    <text evidence="8">Lacks conserved residue(s) required for the propagation of feature annotation.</text>
</comment>
<evidence type="ECO:0000256" key="8">
    <source>
        <dbReference type="HAMAP-Rule" id="MF_01107"/>
    </source>
</evidence>
<dbReference type="PIRSF" id="PIRSF000521">
    <property type="entry name" value="Transaminase_4ab_Lys_Orn"/>
    <property type="match status" value="1"/>
</dbReference>
<dbReference type="KEGG" id="uru:DSM104443_03714"/>
<comment type="similarity">
    <text evidence="8">Belongs to the class-III pyridoxal-phosphate-dependent aminotransferase family. ArgD subfamily.</text>
</comment>
<dbReference type="GO" id="GO:0005737">
    <property type="term" value="C:cytoplasm"/>
    <property type="evidence" value="ECO:0007669"/>
    <property type="project" value="UniProtKB-SubCell"/>
</dbReference>
<gene>
    <name evidence="8 9" type="primary">argD</name>
    <name evidence="9" type="ORF">DSM104443_03714</name>
</gene>
<keyword evidence="2 8" id="KW-0055">Arginine biosynthesis</keyword>
<evidence type="ECO:0000256" key="6">
    <source>
        <dbReference type="ARBA" id="ARBA00022898"/>
    </source>
</evidence>
<keyword evidence="3 8" id="KW-0032">Aminotransferase</keyword>
<comment type="miscellaneous">
    <text evidence="8">May also have succinyldiaminopimelate aminotransferase activity, thus carrying out the corresponding step in lysine biosynthesis.</text>
</comment>
<comment type="subunit">
    <text evidence="8">Homodimer.</text>
</comment>
<dbReference type="NCBIfam" id="TIGR00707">
    <property type="entry name" value="argD"/>
    <property type="match status" value="1"/>
</dbReference>
<feature type="binding site" evidence="8">
    <location>
        <begin position="98"/>
        <end position="99"/>
    </location>
    <ligand>
        <name>pyridoxal 5'-phosphate</name>
        <dbReference type="ChEBI" id="CHEBI:597326"/>
    </ligand>
</feature>
<dbReference type="GO" id="GO:0042802">
    <property type="term" value="F:identical protein binding"/>
    <property type="evidence" value="ECO:0007669"/>
    <property type="project" value="TreeGrafter"/>
</dbReference>
<evidence type="ECO:0000256" key="7">
    <source>
        <dbReference type="ARBA" id="ARBA00049111"/>
    </source>
</evidence>
<dbReference type="NCBIfam" id="NF002325">
    <property type="entry name" value="PRK01278.1"/>
    <property type="match status" value="1"/>
</dbReference>
<dbReference type="InterPro" id="IPR015424">
    <property type="entry name" value="PyrdxlP-dep_Trfase"/>
</dbReference>
<evidence type="ECO:0000256" key="4">
    <source>
        <dbReference type="ARBA" id="ARBA00022605"/>
    </source>
</evidence>